<dbReference type="Gene3D" id="3.60.15.10">
    <property type="entry name" value="Ribonuclease Z/Hydroxyacylglutathione hydrolase-like"/>
    <property type="match status" value="1"/>
</dbReference>
<dbReference type="InterPro" id="IPR036866">
    <property type="entry name" value="RibonucZ/Hydroxyglut_hydro"/>
</dbReference>
<dbReference type="SUPFAM" id="SSF56281">
    <property type="entry name" value="Metallo-hydrolase/oxidoreductase"/>
    <property type="match status" value="1"/>
</dbReference>
<sequence length="206" mass="23467">MKLDQLGQIWLFNCSEGCQHTLAKKKVKISQITKIIITELSIQNISGLLGLLSSLSLNTQINKIDIYGPKGLEYYLFLGRKYSQTNFRYKLSIHVISTGLIASSDFFKLYASINQVYSSCFDYYMIIQETPGRFNLIEATRYKIPLGPLYGQLKKGSDFILPDGYTVDGYNFIQSYNLGIKIAFLCNEGKRSVIEGSKFSTYLFYI</sequence>
<dbReference type="GO" id="GO:0042781">
    <property type="term" value="F:3'-tRNA processing endoribonuclease activity"/>
    <property type="evidence" value="ECO:0007669"/>
    <property type="project" value="TreeGrafter"/>
</dbReference>
<name>A0A482CDV5_9FLOR</name>
<organism evidence="1">
    <name type="scientific">Corallina ferreyrae</name>
    <dbReference type="NCBI Taxonomy" id="2547422"/>
    <lineage>
        <taxon>Eukaryota</taxon>
        <taxon>Rhodophyta</taxon>
        <taxon>Florideophyceae</taxon>
        <taxon>Corallinophycidae</taxon>
        <taxon>Corallinales</taxon>
        <taxon>Corallinaceae</taxon>
        <taxon>Corallinoideae</taxon>
        <taxon>Corallina</taxon>
    </lineage>
</organism>
<dbReference type="PANTHER" id="PTHR46018:SF2">
    <property type="entry name" value="ZINC PHOSPHODIESTERASE ELAC PROTEIN 1"/>
    <property type="match status" value="1"/>
</dbReference>
<dbReference type="PANTHER" id="PTHR46018">
    <property type="entry name" value="ZINC PHOSPHODIESTERASE ELAC PROTEIN 1"/>
    <property type="match status" value="1"/>
</dbReference>
<dbReference type="AlphaFoldDB" id="A0A482CDV5"/>
<dbReference type="EMBL" id="MK408748">
    <property type="protein sequence ID" value="QBL75575.1"/>
    <property type="molecule type" value="Genomic_DNA"/>
</dbReference>
<reference evidence="1" key="1">
    <citation type="journal article" date="2019" name="Mitochondrial DNA Part B Resour">
        <title>Conspecificity of the Peruvian Corallina ferreyrae with C. caespitosa (Corallinaceae, Rhodophyta) inferred from genomic analysis of the type specimen.</title>
        <authorList>
            <person name="Bustamante D.E."/>
            <person name="Calderon M.S."/>
            <person name="Hughey J.R."/>
        </authorList>
    </citation>
    <scope>NUCLEOTIDE SEQUENCE</scope>
</reference>
<protein>
    <submittedName>
        <fullName evidence="1">Conserved hypothetical plastid protein</fullName>
    </submittedName>
</protein>
<evidence type="ECO:0000313" key="1">
    <source>
        <dbReference type="EMBL" id="QBL75575.1"/>
    </source>
</evidence>
<dbReference type="GeneID" id="39720209"/>
<keyword evidence="1" id="KW-0934">Plastid</keyword>
<gene>
    <name evidence="1" type="primary">ycf56</name>
</gene>
<dbReference type="RefSeq" id="YP_009589059.1">
    <property type="nucleotide sequence ID" value="NC_041636.1"/>
</dbReference>
<geneLocation type="plastid" evidence="1"/>
<proteinExistence type="predicted"/>
<accession>A0A482CDV5</accession>